<keyword evidence="1" id="KW-0812">Transmembrane</keyword>
<evidence type="ECO:0000256" key="1">
    <source>
        <dbReference type="SAM" id="Phobius"/>
    </source>
</evidence>
<comment type="caution">
    <text evidence="2">The sequence shown here is derived from an EMBL/GenBank/DDBJ whole genome shotgun (WGS) entry which is preliminary data.</text>
</comment>
<gene>
    <name evidence="2" type="ORF">C5F44_14040</name>
</gene>
<feature type="transmembrane region" description="Helical" evidence="1">
    <location>
        <begin position="90"/>
        <end position="115"/>
    </location>
</feature>
<keyword evidence="1" id="KW-1133">Transmembrane helix</keyword>
<keyword evidence="3" id="KW-1185">Reference proteome</keyword>
<protein>
    <submittedName>
        <fullName evidence="2">Uncharacterized protein</fullName>
    </submittedName>
</protein>
<keyword evidence="1" id="KW-0472">Membrane</keyword>
<evidence type="ECO:0000313" key="3">
    <source>
        <dbReference type="Proteomes" id="UP000241362"/>
    </source>
</evidence>
<dbReference type="EMBL" id="PZKE01000014">
    <property type="protein sequence ID" value="PTE13458.1"/>
    <property type="molecule type" value="Genomic_DNA"/>
</dbReference>
<organism evidence="2 3">
    <name type="scientific">Fuscovulum blasticum DSM 2131</name>
    <dbReference type="NCBI Taxonomy" id="1188250"/>
    <lineage>
        <taxon>Bacteria</taxon>
        <taxon>Pseudomonadati</taxon>
        <taxon>Pseudomonadota</taxon>
        <taxon>Alphaproteobacteria</taxon>
        <taxon>Rhodobacterales</taxon>
        <taxon>Paracoccaceae</taxon>
        <taxon>Pseudogemmobacter</taxon>
    </lineage>
</organism>
<accession>A0A2T4J6J2</accession>
<dbReference type="Proteomes" id="UP000241362">
    <property type="component" value="Unassembled WGS sequence"/>
</dbReference>
<sequence length="119" mass="12718">MGAVTITQMAGRVAALMEERLGIPGEGLEAKLQRGGRRLTPKVREAAQALAMAAQKAQNPKLLLQVDEGQVAQDYDTCVRHLTRLPPHRATLSVAASVTISLLAVATGVVAYLAWRGYL</sequence>
<dbReference type="AlphaFoldDB" id="A0A2T4J6J2"/>
<name>A0A2T4J6J2_FUSBL</name>
<dbReference type="RefSeq" id="WP_107674172.1">
    <property type="nucleotide sequence ID" value="NZ_PZKE01000014.1"/>
</dbReference>
<reference evidence="2 3" key="1">
    <citation type="submission" date="2018-03" db="EMBL/GenBank/DDBJ databases">
        <title>Rhodobacter blasticus.</title>
        <authorList>
            <person name="Meyer T.E."/>
            <person name="Miller S."/>
            <person name="Lodha T."/>
            <person name="Gandham S."/>
            <person name="Chintalapati S."/>
            <person name="Chintalapati V.R."/>
        </authorList>
    </citation>
    <scope>NUCLEOTIDE SEQUENCE [LARGE SCALE GENOMIC DNA]</scope>
    <source>
        <strain evidence="2 3">DSM 2131</strain>
    </source>
</reference>
<proteinExistence type="predicted"/>
<evidence type="ECO:0000313" key="2">
    <source>
        <dbReference type="EMBL" id="PTE13458.1"/>
    </source>
</evidence>